<reference evidence="4" key="1">
    <citation type="submission" date="2016-10" db="EMBL/GenBank/DDBJ databases">
        <authorList>
            <person name="Varghese N."/>
            <person name="Submissions S."/>
        </authorList>
    </citation>
    <scope>NUCLEOTIDE SEQUENCE [LARGE SCALE GENOMIC DNA]</scope>
    <source>
        <strain evidence="4">CGMCC 1.10218</strain>
    </source>
</reference>
<name>A0A1H7ATA7_9DEIO</name>
<feature type="chain" id="PRO_5011616683" evidence="1">
    <location>
        <begin position="26"/>
        <end position="185"/>
    </location>
</feature>
<keyword evidence="1" id="KW-0732">Signal</keyword>
<feature type="signal peptide" evidence="1">
    <location>
        <begin position="1"/>
        <end position="25"/>
    </location>
</feature>
<evidence type="ECO:0000256" key="1">
    <source>
        <dbReference type="SAM" id="SignalP"/>
    </source>
</evidence>
<dbReference type="AlphaFoldDB" id="A0A1H7ATA7"/>
<proteinExistence type="predicted"/>
<dbReference type="Pfam" id="PF10646">
    <property type="entry name" value="Germane"/>
    <property type="match status" value="1"/>
</dbReference>
<keyword evidence="4" id="KW-1185">Reference proteome</keyword>
<evidence type="ECO:0000259" key="2">
    <source>
        <dbReference type="SMART" id="SM00909"/>
    </source>
</evidence>
<dbReference type="EMBL" id="FNZA01000014">
    <property type="protein sequence ID" value="SEJ68538.1"/>
    <property type="molecule type" value="Genomic_DNA"/>
</dbReference>
<gene>
    <name evidence="3" type="ORF">SAMN04488058_11449</name>
</gene>
<accession>A0A1H7ATA7</accession>
<organism evidence="3 4">
    <name type="scientific">Deinococcus reticulitermitis</name>
    <dbReference type="NCBI Taxonomy" id="856736"/>
    <lineage>
        <taxon>Bacteria</taxon>
        <taxon>Thermotogati</taxon>
        <taxon>Deinococcota</taxon>
        <taxon>Deinococci</taxon>
        <taxon>Deinococcales</taxon>
        <taxon>Deinococcaceae</taxon>
        <taxon>Deinococcus</taxon>
    </lineage>
</organism>
<evidence type="ECO:0000313" key="4">
    <source>
        <dbReference type="Proteomes" id="UP000199223"/>
    </source>
</evidence>
<dbReference type="STRING" id="856736.SAMN04488058_11449"/>
<feature type="domain" description="GerMN" evidence="2">
    <location>
        <begin position="81"/>
        <end position="169"/>
    </location>
</feature>
<sequence>MIALRRLLSLFNVLALLALLAAAYAYQVVQRPPEPPEPPRLELAERHGVKLKVYYSDAQVQSMRAVERTMQVIEENPTSLAQAALNAWAQGPGSSGSGVLAVVPKGTDAPRVYVRGGHYYVDLQPAYTKLSYGSSGERMLICTLTRTLLERGGQDVTFMVNGKMVDTLGHMDLREPFQRQDCLDS</sequence>
<evidence type="ECO:0000313" key="3">
    <source>
        <dbReference type="EMBL" id="SEJ68538.1"/>
    </source>
</evidence>
<dbReference type="SMART" id="SM00909">
    <property type="entry name" value="Germane"/>
    <property type="match status" value="1"/>
</dbReference>
<dbReference type="RefSeq" id="WP_177183217.1">
    <property type="nucleotide sequence ID" value="NZ_FNZA01000014.1"/>
</dbReference>
<dbReference type="Proteomes" id="UP000199223">
    <property type="component" value="Unassembled WGS sequence"/>
</dbReference>
<dbReference type="InterPro" id="IPR019606">
    <property type="entry name" value="GerMN"/>
</dbReference>
<protein>
    <submittedName>
        <fullName evidence="3">Sporulation and spore germination</fullName>
    </submittedName>
</protein>